<dbReference type="EMBL" id="CAJNIZ010025557">
    <property type="protein sequence ID" value="CAE7484953.1"/>
    <property type="molecule type" value="Genomic_DNA"/>
</dbReference>
<organism evidence="1 2">
    <name type="scientific">Symbiodinium pilosum</name>
    <name type="common">Dinoflagellate</name>
    <dbReference type="NCBI Taxonomy" id="2952"/>
    <lineage>
        <taxon>Eukaryota</taxon>
        <taxon>Sar</taxon>
        <taxon>Alveolata</taxon>
        <taxon>Dinophyceae</taxon>
        <taxon>Suessiales</taxon>
        <taxon>Symbiodiniaceae</taxon>
        <taxon>Symbiodinium</taxon>
    </lineage>
</organism>
<evidence type="ECO:0000313" key="2">
    <source>
        <dbReference type="Proteomes" id="UP000649617"/>
    </source>
</evidence>
<name>A0A812SK83_SYMPI</name>
<accession>A0A812SK83</accession>
<dbReference type="AlphaFoldDB" id="A0A812SK83"/>
<sequence>MRQAAALFAAAALGAQGLDLRTEVRPTGDRFQGCVFEIAMLEKQPLGTSFNNKAFWAMNAVINKAYADRWGYAFTLATPEAHSQRALTKRPASSWYRVPFLHERMQAANSRNEKCGWIVFMDSTAYFRDHDVPLTKYLDQLFKDQPLHPRTGGIFQWDAKNNGLVSDRIFLLQVNGHGEDLVNAWRQSGESDEAMRFEGAEQGTLTELLFPGKVATRSGQALKLMQVAHAKAVGSERLHGHVTVLSAEADAKGDQCWGSFIQDTSALSPGLKRSSSIEQLKKLGLFENFNAALRALAARPWQLPPWTPNTGKQHK</sequence>
<reference evidence="1" key="1">
    <citation type="submission" date="2021-02" db="EMBL/GenBank/DDBJ databases">
        <authorList>
            <person name="Dougan E. K."/>
            <person name="Rhodes N."/>
            <person name="Thang M."/>
            <person name="Chan C."/>
        </authorList>
    </citation>
    <scope>NUCLEOTIDE SEQUENCE</scope>
</reference>
<dbReference type="InterPro" id="IPR029044">
    <property type="entry name" value="Nucleotide-diphossugar_trans"/>
</dbReference>
<feature type="non-terminal residue" evidence="1">
    <location>
        <position position="1"/>
    </location>
</feature>
<dbReference type="Proteomes" id="UP000649617">
    <property type="component" value="Unassembled WGS sequence"/>
</dbReference>
<comment type="caution">
    <text evidence="1">The sequence shown here is derived from an EMBL/GenBank/DDBJ whole genome shotgun (WGS) entry which is preliminary data.</text>
</comment>
<dbReference type="OrthoDB" id="433134at2759"/>
<evidence type="ECO:0000313" key="1">
    <source>
        <dbReference type="EMBL" id="CAE7484953.1"/>
    </source>
</evidence>
<gene>
    <name evidence="1" type="ORF">SPIL2461_LOCUS12422</name>
</gene>
<dbReference type="Gene3D" id="3.90.550.10">
    <property type="entry name" value="Spore Coat Polysaccharide Biosynthesis Protein SpsA, Chain A"/>
    <property type="match status" value="1"/>
</dbReference>
<proteinExistence type="predicted"/>
<keyword evidence="2" id="KW-1185">Reference proteome</keyword>
<protein>
    <submittedName>
        <fullName evidence="1">Uncharacterized protein</fullName>
    </submittedName>
</protein>